<protein>
    <submittedName>
        <fullName evidence="1">14825_t:CDS:1</fullName>
    </submittedName>
</protein>
<keyword evidence="2" id="KW-1185">Reference proteome</keyword>
<evidence type="ECO:0000313" key="1">
    <source>
        <dbReference type="EMBL" id="CAI2195061.1"/>
    </source>
</evidence>
<proteinExistence type="predicted"/>
<gene>
    <name evidence="1" type="ORF">FWILDA_LOCUS16888</name>
</gene>
<dbReference type="Proteomes" id="UP001153678">
    <property type="component" value="Unassembled WGS sequence"/>
</dbReference>
<evidence type="ECO:0000313" key="2">
    <source>
        <dbReference type="Proteomes" id="UP001153678"/>
    </source>
</evidence>
<feature type="non-terminal residue" evidence="1">
    <location>
        <position position="1"/>
    </location>
</feature>
<organism evidence="1 2">
    <name type="scientific">Funneliformis geosporum</name>
    <dbReference type="NCBI Taxonomy" id="1117311"/>
    <lineage>
        <taxon>Eukaryota</taxon>
        <taxon>Fungi</taxon>
        <taxon>Fungi incertae sedis</taxon>
        <taxon>Mucoromycota</taxon>
        <taxon>Glomeromycotina</taxon>
        <taxon>Glomeromycetes</taxon>
        <taxon>Glomerales</taxon>
        <taxon>Glomeraceae</taxon>
        <taxon>Funneliformis</taxon>
    </lineage>
</organism>
<sequence length="178" mass="20718">CEKIPFMAIENEGSTKRINGMYHYVLRLYDHLINGQKVLVTLIDIQVCFDILVSDGETPDEYEEKSYLRIYTNGTGEKKKAIQAIQENNFVTASDDLYSFYRKTNPLCPYEFFVFIKDFCPLKDFTTIKTYASQMEEFAEVLEQKNKAFMIGMTLHWKDDPKPLKQICFVDVETAPDS</sequence>
<name>A0A9W4T984_9GLOM</name>
<reference evidence="1" key="1">
    <citation type="submission" date="2022-08" db="EMBL/GenBank/DDBJ databases">
        <authorList>
            <person name="Kallberg Y."/>
            <person name="Tangrot J."/>
            <person name="Rosling A."/>
        </authorList>
    </citation>
    <scope>NUCLEOTIDE SEQUENCE</scope>
    <source>
        <strain evidence="1">Wild A</strain>
    </source>
</reference>
<accession>A0A9W4T984</accession>
<dbReference type="AlphaFoldDB" id="A0A9W4T984"/>
<dbReference type="EMBL" id="CAMKVN010011858">
    <property type="protein sequence ID" value="CAI2195061.1"/>
    <property type="molecule type" value="Genomic_DNA"/>
</dbReference>
<comment type="caution">
    <text evidence="1">The sequence shown here is derived from an EMBL/GenBank/DDBJ whole genome shotgun (WGS) entry which is preliminary data.</text>
</comment>